<feature type="compositionally biased region" description="Basic and acidic residues" evidence="1">
    <location>
        <begin position="358"/>
        <end position="377"/>
    </location>
</feature>
<keyword evidence="3" id="KW-1185">Reference proteome</keyword>
<protein>
    <submittedName>
        <fullName evidence="2">Uncharacterized protein</fullName>
    </submittedName>
</protein>
<dbReference type="AlphaFoldDB" id="K0S415"/>
<organism evidence="2 3">
    <name type="scientific">Thalassiosira oceanica</name>
    <name type="common">Marine diatom</name>
    <dbReference type="NCBI Taxonomy" id="159749"/>
    <lineage>
        <taxon>Eukaryota</taxon>
        <taxon>Sar</taxon>
        <taxon>Stramenopiles</taxon>
        <taxon>Ochrophyta</taxon>
        <taxon>Bacillariophyta</taxon>
        <taxon>Coscinodiscophyceae</taxon>
        <taxon>Thalassiosirophycidae</taxon>
        <taxon>Thalassiosirales</taxon>
        <taxon>Thalassiosiraceae</taxon>
        <taxon>Thalassiosira</taxon>
    </lineage>
</organism>
<evidence type="ECO:0000313" key="3">
    <source>
        <dbReference type="Proteomes" id="UP000266841"/>
    </source>
</evidence>
<name>K0S415_THAOC</name>
<sequence>MTPSRHCTLVSRGPRSAERSEDTKEEPTAGRQQATETLGTVTAARGKIPLTLPWQGADAPTAGRKKGNGRIPRQQALLRPASAGQWPPEGGRPLEGAGAAIGRGIGGTQGARRHRPRQKRRRRPTSITNGSRGGAVPAGDSSSQVQAEAAAAADLDYQRYDPQGRHYMQMLLGRLRLEGEANGRGAGRVNVERAWYFLEASAGNLALASDLYWDYAANEDAQLDSNNAAAEDLHAGEEDSKPSAVAARSKRARFSAGDDGDAKPAAASRRSHRRSSSREEWSGSGEEEQDDEDTDLSFGGKPASWRRRNPRRSLRANELNHGEGGQQQQRNDGKPTGRRRSASARLKRGDDDDGPAEGQREGEKAAFERARERRAEGLTDAGPEEVAEMMRLMSRYMAESRRAAEYRPPADVLAALDEQVRASAEAPAEAHDASGEADMEFISAEAALAKRTSAAARDRWMKALLGAPDPEDGSPDSPTLEDLLGELEADPNRLEELLSELRAQDAPVLEVLLGEHEARIDAARRRAEGEAAGAGNEGAA</sequence>
<feature type="region of interest" description="Disordered" evidence="1">
    <location>
        <begin position="230"/>
        <end position="386"/>
    </location>
</feature>
<feature type="compositionally biased region" description="Basic and acidic residues" evidence="1">
    <location>
        <begin position="231"/>
        <end position="241"/>
    </location>
</feature>
<feature type="compositionally biased region" description="Gly residues" evidence="1">
    <location>
        <begin position="99"/>
        <end position="109"/>
    </location>
</feature>
<feature type="region of interest" description="Disordered" evidence="1">
    <location>
        <begin position="465"/>
        <end position="485"/>
    </location>
</feature>
<proteinExistence type="predicted"/>
<feature type="region of interest" description="Disordered" evidence="1">
    <location>
        <begin position="1"/>
        <end position="147"/>
    </location>
</feature>
<evidence type="ECO:0000313" key="2">
    <source>
        <dbReference type="EMBL" id="EJK60828.1"/>
    </source>
</evidence>
<accession>K0S415</accession>
<feature type="compositionally biased region" description="Basic residues" evidence="1">
    <location>
        <begin position="304"/>
        <end position="314"/>
    </location>
</feature>
<feature type="non-terminal residue" evidence="2">
    <location>
        <position position="540"/>
    </location>
</feature>
<comment type="caution">
    <text evidence="2">The sequence shown here is derived from an EMBL/GenBank/DDBJ whole genome shotgun (WGS) entry which is preliminary data.</text>
</comment>
<dbReference type="Proteomes" id="UP000266841">
    <property type="component" value="Unassembled WGS sequence"/>
</dbReference>
<feature type="compositionally biased region" description="Basic residues" evidence="1">
    <location>
        <begin position="336"/>
        <end position="346"/>
    </location>
</feature>
<dbReference type="EMBL" id="AGNL01020656">
    <property type="protein sequence ID" value="EJK60828.1"/>
    <property type="molecule type" value="Genomic_DNA"/>
</dbReference>
<feature type="compositionally biased region" description="Basic residues" evidence="1">
    <location>
        <begin position="111"/>
        <end position="124"/>
    </location>
</feature>
<feature type="compositionally biased region" description="Acidic residues" evidence="1">
    <location>
        <begin position="285"/>
        <end position="295"/>
    </location>
</feature>
<gene>
    <name evidence="2" type="ORF">THAOC_18759</name>
</gene>
<feature type="compositionally biased region" description="Polar residues" evidence="1">
    <location>
        <begin position="30"/>
        <end position="40"/>
    </location>
</feature>
<feature type="compositionally biased region" description="Basic and acidic residues" evidence="1">
    <location>
        <begin position="15"/>
        <end position="28"/>
    </location>
</feature>
<reference evidence="2 3" key="1">
    <citation type="journal article" date="2012" name="Genome Biol.">
        <title>Genome and low-iron response of an oceanic diatom adapted to chronic iron limitation.</title>
        <authorList>
            <person name="Lommer M."/>
            <person name="Specht M."/>
            <person name="Roy A.S."/>
            <person name="Kraemer L."/>
            <person name="Andreson R."/>
            <person name="Gutowska M.A."/>
            <person name="Wolf J."/>
            <person name="Bergner S.V."/>
            <person name="Schilhabel M.B."/>
            <person name="Klostermeier U.C."/>
            <person name="Beiko R.G."/>
            <person name="Rosenstiel P."/>
            <person name="Hippler M."/>
            <person name="Laroche J."/>
        </authorList>
    </citation>
    <scope>NUCLEOTIDE SEQUENCE [LARGE SCALE GENOMIC DNA]</scope>
    <source>
        <strain evidence="2 3">CCMP1005</strain>
    </source>
</reference>
<evidence type="ECO:0000256" key="1">
    <source>
        <dbReference type="SAM" id="MobiDB-lite"/>
    </source>
</evidence>